<comment type="caution">
    <text evidence="1">The sequence shown here is derived from an EMBL/GenBank/DDBJ whole genome shotgun (WGS) entry which is preliminary data.</text>
</comment>
<keyword evidence="2" id="KW-1185">Reference proteome</keyword>
<evidence type="ECO:0000313" key="2">
    <source>
        <dbReference type="Proteomes" id="UP001165586"/>
    </source>
</evidence>
<gene>
    <name evidence="1" type="ORF">N1032_25955</name>
</gene>
<dbReference type="RefSeq" id="WP_259543503.1">
    <property type="nucleotide sequence ID" value="NZ_JANLCJ010000475.1"/>
</dbReference>
<dbReference type="EMBL" id="JANLCJ010000475">
    <property type="protein sequence ID" value="MCS5737177.1"/>
    <property type="molecule type" value="Genomic_DNA"/>
</dbReference>
<protein>
    <submittedName>
        <fullName evidence="1">Pyocin knob domain-containing protein</fullName>
    </submittedName>
</protein>
<proteinExistence type="predicted"/>
<accession>A0ABT2HB93</accession>
<feature type="non-terminal residue" evidence="1">
    <location>
        <position position="1"/>
    </location>
</feature>
<name>A0ABT2HB93_9MICO</name>
<reference evidence="1" key="1">
    <citation type="submission" date="2022-08" db="EMBL/GenBank/DDBJ databases">
        <authorList>
            <person name="Deng Y."/>
            <person name="Han X.-F."/>
            <person name="Zhang Y.-Q."/>
        </authorList>
    </citation>
    <scope>NUCLEOTIDE SEQUENCE</scope>
    <source>
        <strain evidence="1">CPCC 203386</strain>
    </source>
</reference>
<sequence>VAVNNTYTVASEADMLALSANVGDIAIRTDTKTTYILSQTPATDLANWMELLSHQVDITPITLGGTGRTDGKVTQVAVQVAPGNIDTLYATGVYQINGYKPTGYPADESQSYAMLEVQNSANNDTANSFAFQKLTVVGGHVWLRQRSGNPVVWGSWARIDETSDVIDNNTDLNTITSSGRYHAGGTTGLTNNPAGVNGWFTLVVDALNANNGSQT</sequence>
<dbReference type="Proteomes" id="UP001165586">
    <property type="component" value="Unassembled WGS sequence"/>
</dbReference>
<organism evidence="1 2">
    <name type="scientific">Herbiconiux daphne</name>
    <dbReference type="NCBI Taxonomy" id="2970914"/>
    <lineage>
        <taxon>Bacteria</taxon>
        <taxon>Bacillati</taxon>
        <taxon>Actinomycetota</taxon>
        <taxon>Actinomycetes</taxon>
        <taxon>Micrococcales</taxon>
        <taxon>Microbacteriaceae</taxon>
        <taxon>Herbiconiux</taxon>
    </lineage>
</organism>
<evidence type="ECO:0000313" key="1">
    <source>
        <dbReference type="EMBL" id="MCS5737177.1"/>
    </source>
</evidence>
<dbReference type="CDD" id="cd19958">
    <property type="entry name" value="pyocin_knob"/>
    <property type="match status" value="1"/>
</dbReference>
<feature type="non-terminal residue" evidence="1">
    <location>
        <position position="215"/>
    </location>
</feature>